<accession>A0A8H6SU98</accession>
<keyword evidence="1" id="KW-1015">Disulfide bond</keyword>
<dbReference type="Gene3D" id="3.40.50.1820">
    <property type="entry name" value="alpha/beta hydrolase"/>
    <property type="match status" value="1"/>
</dbReference>
<dbReference type="GeneID" id="59343533"/>
<evidence type="ECO:0000256" key="4">
    <source>
        <dbReference type="ARBA" id="ARBA00048461"/>
    </source>
</evidence>
<protein>
    <submittedName>
        <fullName evidence="6">Triacylglycerol lipase</fullName>
    </submittedName>
</protein>
<dbReference type="InterPro" id="IPR051218">
    <property type="entry name" value="Sec_MonoDiacylglyc_Lipase"/>
</dbReference>
<comment type="caution">
    <text evidence="6">The sequence shown here is derived from an EMBL/GenBank/DDBJ whole genome shotgun (WGS) entry which is preliminary data.</text>
</comment>
<evidence type="ECO:0000256" key="3">
    <source>
        <dbReference type="ARBA" id="ARBA00047591"/>
    </source>
</evidence>
<proteinExistence type="inferred from homology"/>
<dbReference type="PANTHER" id="PTHR45856">
    <property type="entry name" value="ALPHA/BETA-HYDROLASES SUPERFAMILY PROTEIN"/>
    <property type="match status" value="1"/>
</dbReference>
<comment type="catalytic activity">
    <reaction evidence="4">
        <text>a monoacylglycerol + H2O = glycerol + a fatty acid + H(+)</text>
        <dbReference type="Rhea" id="RHEA:15245"/>
        <dbReference type="ChEBI" id="CHEBI:15377"/>
        <dbReference type="ChEBI" id="CHEBI:15378"/>
        <dbReference type="ChEBI" id="CHEBI:17408"/>
        <dbReference type="ChEBI" id="CHEBI:17754"/>
        <dbReference type="ChEBI" id="CHEBI:28868"/>
    </reaction>
</comment>
<dbReference type="CDD" id="cd00519">
    <property type="entry name" value="Lipase_3"/>
    <property type="match status" value="1"/>
</dbReference>
<keyword evidence="7" id="KW-1185">Reference proteome</keyword>
<comment type="catalytic activity">
    <reaction evidence="3">
        <text>a diacylglycerol + H2O = a monoacylglycerol + a fatty acid + H(+)</text>
        <dbReference type="Rhea" id="RHEA:32731"/>
        <dbReference type="ChEBI" id="CHEBI:15377"/>
        <dbReference type="ChEBI" id="CHEBI:15378"/>
        <dbReference type="ChEBI" id="CHEBI:17408"/>
        <dbReference type="ChEBI" id="CHEBI:18035"/>
        <dbReference type="ChEBI" id="CHEBI:28868"/>
    </reaction>
</comment>
<organism evidence="6 7">
    <name type="scientific">Mycena indigotica</name>
    <dbReference type="NCBI Taxonomy" id="2126181"/>
    <lineage>
        <taxon>Eukaryota</taxon>
        <taxon>Fungi</taxon>
        <taxon>Dikarya</taxon>
        <taxon>Basidiomycota</taxon>
        <taxon>Agaricomycotina</taxon>
        <taxon>Agaricomycetes</taxon>
        <taxon>Agaricomycetidae</taxon>
        <taxon>Agaricales</taxon>
        <taxon>Marasmiineae</taxon>
        <taxon>Mycenaceae</taxon>
        <taxon>Mycena</taxon>
    </lineage>
</organism>
<evidence type="ECO:0000256" key="2">
    <source>
        <dbReference type="ARBA" id="ARBA00043996"/>
    </source>
</evidence>
<dbReference type="PANTHER" id="PTHR45856:SF24">
    <property type="entry name" value="FUNGAL LIPASE-LIKE DOMAIN-CONTAINING PROTEIN"/>
    <property type="match status" value="1"/>
</dbReference>
<dbReference type="RefSeq" id="XP_037221309.1">
    <property type="nucleotide sequence ID" value="XM_037361017.1"/>
</dbReference>
<sequence length="246" mass="27080">MLTSAKDKLILTEEQKLMYSNEKVTNFRLISRQFAELAYNVIPVATAFQNLPVLVEPGLPLEGYRALLPARLLNSFVGTTAHLPGFVAYREDTGQLIVAISGTNVDSALQALYNIHALRHPHPSKRGKIHSGFWKLYKGIRTPCLAGLRDALTELNGRISEVVITGHSMGSAISQLLVLDILHDESLLPLGNAPLHFVGFGGPRVGTEGLVNFWSELVGKRQKQHGNKSFAEFAVKMHNDGQTIYD</sequence>
<dbReference type="AlphaFoldDB" id="A0A8H6SU98"/>
<evidence type="ECO:0000313" key="6">
    <source>
        <dbReference type="EMBL" id="KAF7306290.1"/>
    </source>
</evidence>
<dbReference type="Pfam" id="PF01764">
    <property type="entry name" value="Lipase_3"/>
    <property type="match status" value="1"/>
</dbReference>
<feature type="domain" description="Fungal lipase-type" evidence="5">
    <location>
        <begin position="98"/>
        <end position="220"/>
    </location>
</feature>
<dbReference type="InterPro" id="IPR029058">
    <property type="entry name" value="AB_hydrolase_fold"/>
</dbReference>
<dbReference type="SUPFAM" id="SSF53474">
    <property type="entry name" value="alpha/beta-Hydrolases"/>
    <property type="match status" value="1"/>
</dbReference>
<dbReference type="OrthoDB" id="426718at2759"/>
<dbReference type="EMBL" id="JACAZF010000004">
    <property type="protein sequence ID" value="KAF7306290.1"/>
    <property type="molecule type" value="Genomic_DNA"/>
</dbReference>
<name>A0A8H6SU98_9AGAR</name>
<dbReference type="InterPro" id="IPR002921">
    <property type="entry name" value="Fungal_lipase-type"/>
</dbReference>
<evidence type="ECO:0000259" key="5">
    <source>
        <dbReference type="Pfam" id="PF01764"/>
    </source>
</evidence>
<gene>
    <name evidence="6" type="ORF">MIND_00420000</name>
</gene>
<evidence type="ECO:0000313" key="7">
    <source>
        <dbReference type="Proteomes" id="UP000636479"/>
    </source>
</evidence>
<dbReference type="Proteomes" id="UP000636479">
    <property type="component" value="Unassembled WGS sequence"/>
</dbReference>
<dbReference type="GO" id="GO:0006629">
    <property type="term" value="P:lipid metabolic process"/>
    <property type="evidence" value="ECO:0007669"/>
    <property type="project" value="InterPro"/>
</dbReference>
<evidence type="ECO:0000256" key="1">
    <source>
        <dbReference type="ARBA" id="ARBA00023157"/>
    </source>
</evidence>
<comment type="similarity">
    <text evidence="2">Belongs to the AB hydrolase superfamily. Lipase family. Class 3 subfamily.</text>
</comment>
<reference evidence="6" key="1">
    <citation type="submission" date="2020-05" db="EMBL/GenBank/DDBJ databases">
        <title>Mycena genomes resolve the evolution of fungal bioluminescence.</title>
        <authorList>
            <person name="Tsai I.J."/>
        </authorList>
    </citation>
    <scope>NUCLEOTIDE SEQUENCE</scope>
    <source>
        <strain evidence="6">171206Taipei</strain>
    </source>
</reference>